<dbReference type="Proteomes" id="UP000241229">
    <property type="component" value="Unassembled WGS sequence"/>
</dbReference>
<sequence length="438" mass="45438">MLDGDRLVWPRIKGRRAMLTNGPDADASARLSAQAQYAASALVLFLTLLGSHLATPLYPLWQVEFGLSTSAITLIFACYPLGVTAGLLFGGRLGDQLGRKPLILAGILVTALSSLTYLAATGMAYLVAARLLNGIAIGLMSGPAVAAIVELHPRGDRSEASRIGAIATLASPAVGLLVATLVVHFGSSHDTVVMLPFLLQLCGLAAALGLFLAYRETILPGSRRGFRQTSFAPQGLRVPAEIRSGFVFASVTGALSWANTGLWLALGPALVFDVLGATNKLLGGLTVVAFLTTAGVVQLFTKGMPYRRAIMIGMVLVPPSLLLIVATLMWKSAAGLIAGAVMAGAAQGLSWMGCSELVNRITPSEIRASVLSGLYISGYFGAAVPIVVTGVIADRLGLLPAIVILSIGFSVLAVYLAVRNRSFSRAEERAALAGSAAA</sequence>
<dbReference type="InterPro" id="IPR050171">
    <property type="entry name" value="MFS_Transporters"/>
</dbReference>
<organism evidence="9 10">
    <name type="scientific">Kumtagia ephedrae</name>
    <dbReference type="NCBI Taxonomy" id="2116701"/>
    <lineage>
        <taxon>Bacteria</taxon>
        <taxon>Pseudomonadati</taxon>
        <taxon>Pseudomonadota</taxon>
        <taxon>Alphaproteobacteria</taxon>
        <taxon>Hyphomicrobiales</taxon>
        <taxon>Phyllobacteriaceae</taxon>
        <taxon>Kumtagia</taxon>
    </lineage>
</organism>
<feature type="transmembrane region" description="Helical" evidence="7">
    <location>
        <begin position="246"/>
        <end position="266"/>
    </location>
</feature>
<reference evidence="9 10" key="1">
    <citation type="submission" date="2018-03" db="EMBL/GenBank/DDBJ databases">
        <title>The draft genome of Mesorhizobium sp. 6GN-30.</title>
        <authorList>
            <person name="Liu L."/>
            <person name="Li L."/>
            <person name="Wang T."/>
            <person name="Zhang X."/>
            <person name="Liang L."/>
        </authorList>
    </citation>
    <scope>NUCLEOTIDE SEQUENCE [LARGE SCALE GENOMIC DNA]</scope>
    <source>
        <strain evidence="9 10">6GN30</strain>
    </source>
</reference>
<dbReference type="OrthoDB" id="9812221at2"/>
<feature type="transmembrane region" description="Helical" evidence="7">
    <location>
        <begin position="131"/>
        <end position="151"/>
    </location>
</feature>
<keyword evidence="6 7" id="KW-0472">Membrane</keyword>
<dbReference type="PANTHER" id="PTHR23517">
    <property type="entry name" value="RESISTANCE PROTEIN MDTM, PUTATIVE-RELATED-RELATED"/>
    <property type="match status" value="1"/>
</dbReference>
<evidence type="ECO:0000256" key="2">
    <source>
        <dbReference type="ARBA" id="ARBA00022448"/>
    </source>
</evidence>
<dbReference type="PANTHER" id="PTHR23517:SF13">
    <property type="entry name" value="MAJOR FACILITATOR SUPERFAMILY MFS_1"/>
    <property type="match status" value="1"/>
</dbReference>
<evidence type="ECO:0000313" key="9">
    <source>
        <dbReference type="EMBL" id="PSJ65285.1"/>
    </source>
</evidence>
<evidence type="ECO:0000256" key="7">
    <source>
        <dbReference type="SAM" id="Phobius"/>
    </source>
</evidence>
<evidence type="ECO:0000259" key="8">
    <source>
        <dbReference type="PROSITE" id="PS50850"/>
    </source>
</evidence>
<dbReference type="SUPFAM" id="SSF103473">
    <property type="entry name" value="MFS general substrate transporter"/>
    <property type="match status" value="1"/>
</dbReference>
<keyword evidence="10" id="KW-1185">Reference proteome</keyword>
<feature type="transmembrane region" description="Helical" evidence="7">
    <location>
        <begin position="370"/>
        <end position="392"/>
    </location>
</feature>
<dbReference type="EMBL" id="PXYK01000002">
    <property type="protein sequence ID" value="PSJ65285.1"/>
    <property type="molecule type" value="Genomic_DNA"/>
</dbReference>
<feature type="transmembrane region" description="Helical" evidence="7">
    <location>
        <begin position="281"/>
        <end position="300"/>
    </location>
</feature>
<protein>
    <recommendedName>
        <fullName evidence="8">Major facilitator superfamily (MFS) profile domain-containing protein</fullName>
    </recommendedName>
</protein>
<evidence type="ECO:0000256" key="6">
    <source>
        <dbReference type="ARBA" id="ARBA00023136"/>
    </source>
</evidence>
<feature type="transmembrane region" description="Helical" evidence="7">
    <location>
        <begin position="37"/>
        <end position="58"/>
    </location>
</feature>
<feature type="transmembrane region" description="Helical" evidence="7">
    <location>
        <begin position="309"/>
        <end position="330"/>
    </location>
</feature>
<accession>A0A2P7SSH2</accession>
<evidence type="ECO:0000256" key="1">
    <source>
        <dbReference type="ARBA" id="ARBA00004651"/>
    </source>
</evidence>
<dbReference type="GO" id="GO:0022857">
    <property type="term" value="F:transmembrane transporter activity"/>
    <property type="evidence" value="ECO:0007669"/>
    <property type="project" value="InterPro"/>
</dbReference>
<keyword evidence="2" id="KW-0813">Transport</keyword>
<dbReference type="AlphaFoldDB" id="A0A2P7SSH2"/>
<evidence type="ECO:0000256" key="3">
    <source>
        <dbReference type="ARBA" id="ARBA00022475"/>
    </source>
</evidence>
<dbReference type="PROSITE" id="PS50850">
    <property type="entry name" value="MFS"/>
    <property type="match status" value="1"/>
</dbReference>
<dbReference type="GO" id="GO:0005886">
    <property type="term" value="C:plasma membrane"/>
    <property type="evidence" value="ECO:0007669"/>
    <property type="project" value="UniProtKB-SubCell"/>
</dbReference>
<comment type="subcellular location">
    <subcellularLocation>
        <location evidence="1">Cell membrane</location>
        <topology evidence="1">Multi-pass membrane protein</topology>
    </subcellularLocation>
</comment>
<dbReference type="Pfam" id="PF07690">
    <property type="entry name" value="MFS_1"/>
    <property type="match status" value="1"/>
</dbReference>
<gene>
    <name evidence="9" type="ORF">C7I84_02765</name>
</gene>
<feature type="transmembrane region" description="Helical" evidence="7">
    <location>
        <begin position="70"/>
        <end position="90"/>
    </location>
</feature>
<feature type="domain" description="Major facilitator superfamily (MFS) profile" evidence="8">
    <location>
        <begin position="36"/>
        <end position="425"/>
    </location>
</feature>
<feature type="transmembrane region" description="Helical" evidence="7">
    <location>
        <begin position="192"/>
        <end position="214"/>
    </location>
</feature>
<keyword evidence="3" id="KW-1003">Cell membrane</keyword>
<evidence type="ECO:0000256" key="5">
    <source>
        <dbReference type="ARBA" id="ARBA00022989"/>
    </source>
</evidence>
<feature type="transmembrane region" description="Helical" evidence="7">
    <location>
        <begin position="336"/>
        <end position="358"/>
    </location>
</feature>
<dbReference type="InterPro" id="IPR020846">
    <property type="entry name" value="MFS_dom"/>
</dbReference>
<keyword evidence="4 7" id="KW-0812">Transmembrane</keyword>
<feature type="transmembrane region" description="Helical" evidence="7">
    <location>
        <begin position="163"/>
        <end position="186"/>
    </location>
</feature>
<feature type="transmembrane region" description="Helical" evidence="7">
    <location>
        <begin position="398"/>
        <end position="418"/>
    </location>
</feature>
<keyword evidence="5 7" id="KW-1133">Transmembrane helix</keyword>
<dbReference type="InterPro" id="IPR011701">
    <property type="entry name" value="MFS"/>
</dbReference>
<name>A0A2P7SSH2_9HYPH</name>
<evidence type="ECO:0000256" key="4">
    <source>
        <dbReference type="ARBA" id="ARBA00022692"/>
    </source>
</evidence>
<dbReference type="Gene3D" id="1.20.1250.20">
    <property type="entry name" value="MFS general substrate transporter like domains"/>
    <property type="match status" value="1"/>
</dbReference>
<comment type="caution">
    <text evidence="9">The sequence shown here is derived from an EMBL/GenBank/DDBJ whole genome shotgun (WGS) entry which is preliminary data.</text>
</comment>
<feature type="transmembrane region" description="Helical" evidence="7">
    <location>
        <begin position="102"/>
        <end position="125"/>
    </location>
</feature>
<dbReference type="InterPro" id="IPR036259">
    <property type="entry name" value="MFS_trans_sf"/>
</dbReference>
<evidence type="ECO:0000313" key="10">
    <source>
        <dbReference type="Proteomes" id="UP000241229"/>
    </source>
</evidence>
<proteinExistence type="predicted"/>